<protein>
    <submittedName>
        <fullName evidence="2">Uncharacterized protein</fullName>
    </submittedName>
</protein>
<feature type="region of interest" description="Disordered" evidence="1">
    <location>
        <begin position="1"/>
        <end position="35"/>
    </location>
</feature>
<dbReference type="EMBL" id="BSBI01000014">
    <property type="protein sequence ID" value="GLF98478.1"/>
    <property type="molecule type" value="Genomic_DNA"/>
</dbReference>
<sequence length="35" mass="3541">MPLLLAHTERSDAPAEVPGDVPAEVPGGDSVVRSA</sequence>
<comment type="caution">
    <text evidence="2">The sequence shown here is derived from an EMBL/GenBank/DDBJ whole genome shotgun (WGS) entry which is preliminary data.</text>
</comment>
<keyword evidence="3" id="KW-1185">Reference proteome</keyword>
<dbReference type="Proteomes" id="UP001291653">
    <property type="component" value="Unassembled WGS sequence"/>
</dbReference>
<evidence type="ECO:0000313" key="3">
    <source>
        <dbReference type="Proteomes" id="UP001291653"/>
    </source>
</evidence>
<name>A0ABQ5P7B4_9ACTN</name>
<evidence type="ECO:0000256" key="1">
    <source>
        <dbReference type="SAM" id="MobiDB-lite"/>
    </source>
</evidence>
<reference evidence="2 3" key="1">
    <citation type="submission" date="2022-10" db="EMBL/GenBank/DDBJ databases">
        <title>Draft genome sequence of Streptomyces sp. YSPA8.</title>
        <authorList>
            <person name="Moriuchi R."/>
            <person name="Dohra H."/>
            <person name="Yamamura H."/>
            <person name="Kodani S."/>
        </authorList>
    </citation>
    <scope>NUCLEOTIDE SEQUENCE [LARGE SCALE GENOMIC DNA]</scope>
    <source>
        <strain evidence="2 3">YSPA8</strain>
    </source>
</reference>
<proteinExistence type="predicted"/>
<gene>
    <name evidence="2" type="ORF">SYYSPA8_29295</name>
</gene>
<accession>A0ABQ5P7B4</accession>
<evidence type="ECO:0000313" key="2">
    <source>
        <dbReference type="EMBL" id="GLF98478.1"/>
    </source>
</evidence>
<organism evidence="2 3">
    <name type="scientific">Streptomyces yaizuensis</name>
    <dbReference type="NCBI Taxonomy" id="2989713"/>
    <lineage>
        <taxon>Bacteria</taxon>
        <taxon>Bacillati</taxon>
        <taxon>Actinomycetota</taxon>
        <taxon>Actinomycetes</taxon>
        <taxon>Kitasatosporales</taxon>
        <taxon>Streptomycetaceae</taxon>
        <taxon>Streptomyces</taxon>
    </lineage>
</organism>